<sequence length="66" mass="7312">MGYSKSLCPPCQQWNLLSDFVKKLGSKSRQELSKGQLTERKGVQVAISVPVNGDLRLTVVNGEDYD</sequence>
<protein>
    <submittedName>
        <fullName evidence="1">Uncharacterized protein</fullName>
    </submittedName>
</protein>
<accession>J3N5E5</accession>
<evidence type="ECO:0000313" key="2">
    <source>
        <dbReference type="Proteomes" id="UP000006038"/>
    </source>
</evidence>
<organism evidence="1">
    <name type="scientific">Oryza brachyantha</name>
    <name type="common">malo sina</name>
    <dbReference type="NCBI Taxonomy" id="4533"/>
    <lineage>
        <taxon>Eukaryota</taxon>
        <taxon>Viridiplantae</taxon>
        <taxon>Streptophyta</taxon>
        <taxon>Embryophyta</taxon>
        <taxon>Tracheophyta</taxon>
        <taxon>Spermatophyta</taxon>
        <taxon>Magnoliopsida</taxon>
        <taxon>Liliopsida</taxon>
        <taxon>Poales</taxon>
        <taxon>Poaceae</taxon>
        <taxon>BOP clade</taxon>
        <taxon>Oryzoideae</taxon>
        <taxon>Oryzeae</taxon>
        <taxon>Oryzinae</taxon>
        <taxon>Oryza</taxon>
    </lineage>
</organism>
<dbReference type="AlphaFoldDB" id="J3N5E5"/>
<reference evidence="1" key="1">
    <citation type="journal article" date="2013" name="Nat. Commun.">
        <title>Whole-genome sequencing of Oryza brachyantha reveals mechanisms underlying Oryza genome evolution.</title>
        <authorList>
            <person name="Chen J."/>
            <person name="Huang Q."/>
            <person name="Gao D."/>
            <person name="Wang J."/>
            <person name="Lang Y."/>
            <person name="Liu T."/>
            <person name="Li B."/>
            <person name="Bai Z."/>
            <person name="Luis Goicoechea J."/>
            <person name="Liang C."/>
            <person name="Chen C."/>
            <person name="Zhang W."/>
            <person name="Sun S."/>
            <person name="Liao Y."/>
            <person name="Zhang X."/>
            <person name="Yang L."/>
            <person name="Song C."/>
            <person name="Wang M."/>
            <person name="Shi J."/>
            <person name="Liu G."/>
            <person name="Liu J."/>
            <person name="Zhou H."/>
            <person name="Zhou W."/>
            <person name="Yu Q."/>
            <person name="An N."/>
            <person name="Chen Y."/>
            <person name="Cai Q."/>
            <person name="Wang B."/>
            <person name="Liu B."/>
            <person name="Min J."/>
            <person name="Huang Y."/>
            <person name="Wu H."/>
            <person name="Li Z."/>
            <person name="Zhang Y."/>
            <person name="Yin Y."/>
            <person name="Song W."/>
            <person name="Jiang J."/>
            <person name="Jackson S.A."/>
            <person name="Wing R.A."/>
            <person name="Wang J."/>
            <person name="Chen M."/>
        </authorList>
    </citation>
    <scope>NUCLEOTIDE SEQUENCE [LARGE SCALE GENOMIC DNA]</scope>
    <source>
        <strain evidence="1">cv. IRGC 101232</strain>
    </source>
</reference>
<dbReference type="Proteomes" id="UP000006038">
    <property type="component" value="Chromosome 11"/>
</dbReference>
<dbReference type="EnsemblPlants" id="OB11G10310.1">
    <property type="protein sequence ID" value="OB11G10310.1"/>
    <property type="gene ID" value="OB11G10310"/>
</dbReference>
<keyword evidence="2" id="KW-1185">Reference proteome</keyword>
<reference evidence="1" key="2">
    <citation type="submission" date="2013-04" db="UniProtKB">
        <authorList>
            <consortium name="EnsemblPlants"/>
        </authorList>
    </citation>
    <scope>IDENTIFICATION</scope>
</reference>
<proteinExistence type="predicted"/>
<evidence type="ECO:0000313" key="1">
    <source>
        <dbReference type="EnsemblPlants" id="OB11G10310.1"/>
    </source>
</evidence>
<dbReference type="HOGENOM" id="CLU_2835221_0_0_1"/>
<dbReference type="Gramene" id="OB11G10310.1">
    <property type="protein sequence ID" value="OB11G10310.1"/>
    <property type="gene ID" value="OB11G10310"/>
</dbReference>
<name>J3N5E5_ORYBR</name>